<dbReference type="EMBL" id="KB097346">
    <property type="protein sequence ID" value="ESN97460.1"/>
    <property type="molecule type" value="Genomic_DNA"/>
</dbReference>
<feature type="domain" description="RGS" evidence="1">
    <location>
        <begin position="4"/>
        <end position="130"/>
    </location>
</feature>
<gene>
    <name evidence="2" type="ORF">HELRODRAFT_146429</name>
</gene>
<name>V3TU53_HELRO</name>
<dbReference type="Gene3D" id="1.10.167.10">
    <property type="entry name" value="Regulator of G-protein Signalling 4, domain 2"/>
    <property type="match status" value="1"/>
</dbReference>
<dbReference type="PROSITE" id="PS50132">
    <property type="entry name" value="RGS"/>
    <property type="match status" value="1"/>
</dbReference>
<dbReference type="Pfam" id="PF00615">
    <property type="entry name" value="RGS"/>
    <property type="match status" value="1"/>
</dbReference>
<evidence type="ECO:0000313" key="2">
    <source>
        <dbReference type="EMBL" id="ESN97460.1"/>
    </source>
</evidence>
<dbReference type="SUPFAM" id="SSF48097">
    <property type="entry name" value="Regulator of G-protein signaling, RGS"/>
    <property type="match status" value="1"/>
</dbReference>
<organism evidence="2">
    <name type="scientific">Helobdella robusta</name>
    <name type="common">Californian leech</name>
    <dbReference type="NCBI Taxonomy" id="6412"/>
    <lineage>
        <taxon>Eukaryota</taxon>
        <taxon>Metazoa</taxon>
        <taxon>Spiralia</taxon>
        <taxon>Lophotrochozoa</taxon>
        <taxon>Annelida</taxon>
        <taxon>Clitellata</taxon>
        <taxon>Hirudinea</taxon>
        <taxon>Rhynchobdellida</taxon>
        <taxon>Glossiphoniidae</taxon>
        <taxon>Helobdella</taxon>
    </lineage>
</organism>
<dbReference type="InterPro" id="IPR036305">
    <property type="entry name" value="RGS_sf"/>
</dbReference>
<dbReference type="SMART" id="SM00315">
    <property type="entry name" value="RGS"/>
    <property type="match status" value="1"/>
</dbReference>
<feature type="non-terminal residue" evidence="2">
    <location>
        <position position="130"/>
    </location>
</feature>
<protein>
    <recommendedName>
        <fullName evidence="1">RGS domain-containing protein</fullName>
    </recommendedName>
</protein>
<sequence>LQLKLSTVLTDPDLLFPFMQFMKAEASVNVLQFYLIIEEFNQKVLTPELTEEKLNELHVELCKLYDNYFNPTAHDCIRFDEDVVLQIKNICEGPAESVKQLQTTTPLFRAYEHAYDLLEHNFLPLFHQSD</sequence>
<dbReference type="InterPro" id="IPR044926">
    <property type="entry name" value="RGS_subdomain_2"/>
</dbReference>
<accession>V3TU53</accession>
<dbReference type="STRING" id="6412.T1EJS2"/>
<dbReference type="OrthoDB" id="5957963at2759"/>
<dbReference type="InterPro" id="IPR016137">
    <property type="entry name" value="RGS"/>
</dbReference>
<evidence type="ECO:0000259" key="1">
    <source>
        <dbReference type="PROSITE" id="PS50132"/>
    </source>
</evidence>
<reference evidence="2" key="1">
    <citation type="journal article" date="2013" name="Nature">
        <title>Insights into bilaterian evolution from three spiralian genomes.</title>
        <authorList>
            <person name="Simakov O."/>
            <person name="Marletaz F."/>
            <person name="Cho S.J."/>
            <person name="Edsinger-Gonzales E."/>
            <person name="Havlak P."/>
            <person name="Hellsten U."/>
            <person name="Kuo D.H."/>
            <person name="Larsson T."/>
            <person name="Lv J."/>
            <person name="Arendt D."/>
            <person name="Savage R."/>
            <person name="Osoegawa K."/>
            <person name="de Jong P."/>
            <person name="Grimwood J."/>
            <person name="Chapman J.A."/>
            <person name="Shapiro H."/>
            <person name="Aerts A."/>
            <person name="Otillar R.P."/>
            <person name="Terry A.Y."/>
            <person name="Boore J.L."/>
            <person name="Grigoriev I.V."/>
            <person name="Lindberg D.R."/>
            <person name="Seaver E.C."/>
            <person name="Weisblat D.A."/>
            <person name="Putnam N.H."/>
            <person name="Rokhsar D.S."/>
        </authorList>
    </citation>
    <scope>NUCLEOTIDE SEQUENCE</scope>
</reference>
<proteinExistence type="predicted"/>
<dbReference type="HOGENOM" id="CLU_1943406_0_0_1"/>
<dbReference type="GeneID" id="20196822"/>
<dbReference type="PANTHER" id="PTHR22775:SF44">
    <property type="entry name" value="SORTING NEXIN-14"/>
    <property type="match status" value="1"/>
</dbReference>
<dbReference type="PANTHER" id="PTHR22775">
    <property type="entry name" value="SORTING NEXIN"/>
    <property type="match status" value="1"/>
</dbReference>
<dbReference type="RefSeq" id="XP_009024441.1">
    <property type="nucleotide sequence ID" value="XM_009026193.1"/>
</dbReference>
<feature type="non-terminal residue" evidence="2">
    <location>
        <position position="1"/>
    </location>
</feature>
<dbReference type="eggNOG" id="KOG2101">
    <property type="taxonomic scope" value="Eukaryota"/>
</dbReference>